<keyword evidence="7" id="KW-1185">Reference proteome</keyword>
<dbReference type="Pfam" id="PF20434">
    <property type="entry name" value="BD-FAE"/>
    <property type="match status" value="1"/>
</dbReference>
<dbReference type="PANTHER" id="PTHR48081">
    <property type="entry name" value="AB HYDROLASE SUPERFAMILY PROTEIN C4A8.06C"/>
    <property type="match status" value="1"/>
</dbReference>
<dbReference type="PROSITE" id="PS01174">
    <property type="entry name" value="LIPASE_GDXG_SER"/>
    <property type="match status" value="1"/>
</dbReference>
<evidence type="ECO:0000256" key="3">
    <source>
        <dbReference type="PROSITE-ProRule" id="PRU10038"/>
    </source>
</evidence>
<gene>
    <name evidence="6" type="ORF">ATC70_001015</name>
</gene>
<evidence type="ECO:0000313" key="7">
    <source>
        <dbReference type="Proteomes" id="UP001304243"/>
    </source>
</evidence>
<comment type="similarity">
    <text evidence="1">Belongs to the 'GDXG' lipolytic enzyme family.</text>
</comment>
<dbReference type="InterPro" id="IPR033140">
    <property type="entry name" value="Lipase_GDXG_put_SER_AS"/>
</dbReference>
<keyword evidence="4" id="KW-0812">Transmembrane</keyword>
<dbReference type="GeneID" id="89944717"/>
<comment type="caution">
    <text evidence="6">The sequence shown here is derived from an EMBL/GenBank/DDBJ whole genome shotgun (WGS) entry which is preliminary data.</text>
</comment>
<dbReference type="Gene3D" id="3.40.50.1820">
    <property type="entry name" value="alpha/beta hydrolase"/>
    <property type="match status" value="1"/>
</dbReference>
<dbReference type="InterPro" id="IPR029058">
    <property type="entry name" value="AB_hydrolase_fold"/>
</dbReference>
<dbReference type="EMBL" id="JASEJX010000013">
    <property type="protein sequence ID" value="KAK4517674.1"/>
    <property type="molecule type" value="Genomic_DNA"/>
</dbReference>
<dbReference type="PROSITE" id="PS01173">
    <property type="entry name" value="LIPASE_GDXG_HIS"/>
    <property type="match status" value="1"/>
</dbReference>
<dbReference type="SUPFAM" id="SSF53474">
    <property type="entry name" value="alpha/beta-Hydrolases"/>
    <property type="match status" value="1"/>
</dbReference>
<proteinExistence type="inferred from homology"/>
<accession>A0AAN7DJP4</accession>
<keyword evidence="4" id="KW-1133">Transmembrane helix</keyword>
<organism evidence="6 7">
    <name type="scientific">Mucor velutinosus</name>
    <dbReference type="NCBI Taxonomy" id="708070"/>
    <lineage>
        <taxon>Eukaryota</taxon>
        <taxon>Fungi</taxon>
        <taxon>Fungi incertae sedis</taxon>
        <taxon>Mucoromycota</taxon>
        <taxon>Mucoromycotina</taxon>
        <taxon>Mucoromycetes</taxon>
        <taxon>Mucorales</taxon>
        <taxon>Mucorineae</taxon>
        <taxon>Mucoraceae</taxon>
        <taxon>Mucor</taxon>
    </lineage>
</organism>
<keyword evidence="2" id="KW-0378">Hydrolase</keyword>
<evidence type="ECO:0000256" key="1">
    <source>
        <dbReference type="ARBA" id="ARBA00010515"/>
    </source>
</evidence>
<protein>
    <recommendedName>
        <fullName evidence="5">BD-FAE-like domain-containing protein</fullName>
    </recommendedName>
</protein>
<dbReference type="RefSeq" id="XP_064684340.1">
    <property type="nucleotide sequence ID" value="XM_064820420.1"/>
</dbReference>
<keyword evidence="4" id="KW-0472">Membrane</keyword>
<evidence type="ECO:0000256" key="2">
    <source>
        <dbReference type="ARBA" id="ARBA00022801"/>
    </source>
</evidence>
<dbReference type="GO" id="GO:0016787">
    <property type="term" value="F:hydrolase activity"/>
    <property type="evidence" value="ECO:0007669"/>
    <property type="project" value="UniProtKB-KW"/>
</dbReference>
<dbReference type="PROSITE" id="PS00122">
    <property type="entry name" value="CARBOXYLESTERASE_B_1"/>
    <property type="match status" value="1"/>
</dbReference>
<name>A0AAN7DJP4_9FUNG</name>
<reference evidence="6 7" key="1">
    <citation type="submission" date="2022-11" db="EMBL/GenBank/DDBJ databases">
        <title>Mucor velutinosus strain NIH1002 WGS.</title>
        <authorList>
            <person name="Subramanian P."/>
            <person name="Mullikin J.C."/>
            <person name="Segre J.A."/>
            <person name="Zelazny A.M."/>
        </authorList>
    </citation>
    <scope>NUCLEOTIDE SEQUENCE [LARGE SCALE GENOMIC DNA]</scope>
    <source>
        <strain evidence="6 7">NIH1002</strain>
    </source>
</reference>
<dbReference type="PANTHER" id="PTHR48081:SF33">
    <property type="entry name" value="KYNURENINE FORMAMIDASE"/>
    <property type="match status" value="1"/>
</dbReference>
<evidence type="ECO:0000313" key="6">
    <source>
        <dbReference type="EMBL" id="KAK4517674.1"/>
    </source>
</evidence>
<evidence type="ECO:0000256" key="4">
    <source>
        <dbReference type="SAM" id="Phobius"/>
    </source>
</evidence>
<dbReference type="InterPro" id="IPR050300">
    <property type="entry name" value="GDXG_lipolytic_enzyme"/>
</dbReference>
<dbReference type="InterPro" id="IPR002168">
    <property type="entry name" value="Lipase_GDXG_HIS_AS"/>
</dbReference>
<dbReference type="InterPro" id="IPR019826">
    <property type="entry name" value="Carboxylesterase_B_AS"/>
</dbReference>
<evidence type="ECO:0000259" key="5">
    <source>
        <dbReference type="Pfam" id="PF20434"/>
    </source>
</evidence>
<dbReference type="AlphaFoldDB" id="A0AAN7DJP4"/>
<feature type="domain" description="BD-FAE-like" evidence="5">
    <location>
        <begin position="195"/>
        <end position="382"/>
    </location>
</feature>
<feature type="active site" evidence="3">
    <location>
        <position position="278"/>
    </location>
</feature>
<sequence>MFALIAAFAATSYIFSVLFYSFFIVCAFDKPIIRQLFAHSLRNYLFIIEVTSSMVTEFSLQIIFINLVWIKIVGFLGGFNYTLAWLFYFADILNFGGLAILFFEMLKDKSVADEAIQSLDNNSKPMASIIRLEDLKKLINPVWTPANIKVHSNITYATNEEIREALDTTNQDFDQPRKMMLDIFSQESPSVNGAGLRPVLVHIHGGAWRMGSKDTFYPFQKVMIAENNWITVNIGYRLAPKNAYPIHLMDVKRAIRWLKQNIASFGGDPNFIVLSGDSAGAHLASMASMTVNNPQFQPGFEDVDTSVHGVVCLSGALDQINEPHNAVFFCKKVANMDKVDMDFLNQHSPLALVPKTKNPVPFLLVAGERDSLTESKISKAMKVAFDKATAPNSTCTLVLLPAGHHVSYISWSPRSLYVSRVIQTWCTQLYNKNK</sequence>
<dbReference type="Proteomes" id="UP001304243">
    <property type="component" value="Unassembled WGS sequence"/>
</dbReference>
<feature type="transmembrane region" description="Helical" evidence="4">
    <location>
        <begin position="6"/>
        <end position="28"/>
    </location>
</feature>
<dbReference type="InterPro" id="IPR049492">
    <property type="entry name" value="BD-FAE-like_dom"/>
</dbReference>